<organism evidence="2 3">
    <name type="scientific">Nocardia aurea</name>
    <dbReference type="NCBI Taxonomy" id="2144174"/>
    <lineage>
        <taxon>Bacteria</taxon>
        <taxon>Bacillati</taxon>
        <taxon>Actinomycetota</taxon>
        <taxon>Actinomycetes</taxon>
        <taxon>Mycobacteriales</taxon>
        <taxon>Nocardiaceae</taxon>
        <taxon>Nocardia</taxon>
    </lineage>
</organism>
<sequence length="198" mass="21902">MSTVIEDPHDRRGDSATVLLEGFHSLETPEGFRAELIEGEILVTPPPTGNHENNVSSVIRQVLRRSSTTVSFSGNKGLVLRRGGACPENHLIPDGVFVPQGAFRDEPPWMPVDPVVMVLEVTGSHPDRDRELKRRCYARGAVPLYLLLDRETRTTTLFGAPGPRTDSTDYTREVRVPFGTPLDLPEPFGLTLETAEFV</sequence>
<proteinExistence type="predicted"/>
<evidence type="ECO:0000313" key="2">
    <source>
        <dbReference type="EMBL" id="MEV0707415.1"/>
    </source>
</evidence>
<evidence type="ECO:0000313" key="3">
    <source>
        <dbReference type="Proteomes" id="UP001551695"/>
    </source>
</evidence>
<dbReference type="InterPro" id="IPR012296">
    <property type="entry name" value="Nuclease_put_TT1808"/>
</dbReference>
<dbReference type="Pfam" id="PF05685">
    <property type="entry name" value="Uma2"/>
    <property type="match status" value="1"/>
</dbReference>
<dbReference type="CDD" id="cd06260">
    <property type="entry name" value="DUF820-like"/>
    <property type="match status" value="1"/>
</dbReference>
<dbReference type="InterPro" id="IPR008538">
    <property type="entry name" value="Uma2"/>
</dbReference>
<reference evidence="2 3" key="1">
    <citation type="submission" date="2024-06" db="EMBL/GenBank/DDBJ databases">
        <title>The Natural Products Discovery Center: Release of the First 8490 Sequenced Strains for Exploring Actinobacteria Biosynthetic Diversity.</title>
        <authorList>
            <person name="Kalkreuter E."/>
            <person name="Kautsar S.A."/>
            <person name="Yang D."/>
            <person name="Bader C.D."/>
            <person name="Teijaro C.N."/>
            <person name="Fluegel L."/>
            <person name="Davis C.M."/>
            <person name="Simpson J.R."/>
            <person name="Lauterbach L."/>
            <person name="Steele A.D."/>
            <person name="Gui C."/>
            <person name="Meng S."/>
            <person name="Li G."/>
            <person name="Viehrig K."/>
            <person name="Ye F."/>
            <person name="Su P."/>
            <person name="Kiefer A.F."/>
            <person name="Nichols A."/>
            <person name="Cepeda A.J."/>
            <person name="Yan W."/>
            <person name="Fan B."/>
            <person name="Jiang Y."/>
            <person name="Adhikari A."/>
            <person name="Zheng C.-J."/>
            <person name="Schuster L."/>
            <person name="Cowan T.M."/>
            <person name="Smanski M.J."/>
            <person name="Chevrette M.G."/>
            <person name="De Carvalho L.P.S."/>
            <person name="Shen B."/>
        </authorList>
    </citation>
    <scope>NUCLEOTIDE SEQUENCE [LARGE SCALE GENOMIC DNA]</scope>
    <source>
        <strain evidence="2 3">NPDC050403</strain>
    </source>
</reference>
<dbReference type="EMBL" id="JBFAKC010000003">
    <property type="protein sequence ID" value="MEV0707415.1"/>
    <property type="molecule type" value="Genomic_DNA"/>
</dbReference>
<protein>
    <submittedName>
        <fullName evidence="2">Uma2 family endonuclease</fullName>
    </submittedName>
</protein>
<keyword evidence="3" id="KW-1185">Reference proteome</keyword>
<evidence type="ECO:0000259" key="1">
    <source>
        <dbReference type="Pfam" id="PF05685"/>
    </source>
</evidence>
<dbReference type="InterPro" id="IPR011335">
    <property type="entry name" value="Restrct_endonuc-II-like"/>
</dbReference>
<keyword evidence="2" id="KW-0540">Nuclease</keyword>
<dbReference type="PANTHER" id="PTHR35400">
    <property type="entry name" value="SLR1083 PROTEIN"/>
    <property type="match status" value="1"/>
</dbReference>
<keyword evidence="2" id="KW-0255">Endonuclease</keyword>
<feature type="domain" description="Putative restriction endonuclease" evidence="1">
    <location>
        <begin position="21"/>
        <end position="192"/>
    </location>
</feature>
<dbReference type="RefSeq" id="WP_357781213.1">
    <property type="nucleotide sequence ID" value="NZ_JBFAKC010000003.1"/>
</dbReference>
<name>A0ABV3FPR8_9NOCA</name>
<dbReference type="Gene3D" id="3.90.1570.10">
    <property type="entry name" value="tt1808, chain A"/>
    <property type="match status" value="1"/>
</dbReference>
<comment type="caution">
    <text evidence="2">The sequence shown here is derived from an EMBL/GenBank/DDBJ whole genome shotgun (WGS) entry which is preliminary data.</text>
</comment>
<dbReference type="GO" id="GO:0004519">
    <property type="term" value="F:endonuclease activity"/>
    <property type="evidence" value="ECO:0007669"/>
    <property type="project" value="UniProtKB-KW"/>
</dbReference>
<keyword evidence="2" id="KW-0378">Hydrolase</keyword>
<accession>A0ABV3FPR8</accession>
<dbReference type="SUPFAM" id="SSF52980">
    <property type="entry name" value="Restriction endonuclease-like"/>
    <property type="match status" value="1"/>
</dbReference>
<gene>
    <name evidence="2" type="ORF">AB0I48_07635</name>
</gene>
<dbReference type="Proteomes" id="UP001551695">
    <property type="component" value="Unassembled WGS sequence"/>
</dbReference>
<dbReference type="PANTHER" id="PTHR35400:SF3">
    <property type="entry name" value="SLL1072 PROTEIN"/>
    <property type="match status" value="1"/>
</dbReference>